<dbReference type="SMART" id="SM00318">
    <property type="entry name" value="SNc"/>
    <property type="match status" value="1"/>
</dbReference>
<proteinExistence type="predicted"/>
<dbReference type="Proteomes" id="UP000672097">
    <property type="component" value="Unassembled WGS sequence"/>
</dbReference>
<dbReference type="Gene3D" id="2.40.50.90">
    <property type="match status" value="1"/>
</dbReference>
<keyword evidence="5" id="KW-0732">Signal</keyword>
<dbReference type="PANTHER" id="PTHR12302">
    <property type="entry name" value="EBNA2 BINDING PROTEIN P100"/>
    <property type="match status" value="1"/>
</dbReference>
<dbReference type="EMBL" id="JAGQDG010000004">
    <property type="protein sequence ID" value="MBQ0936065.1"/>
    <property type="molecule type" value="Genomic_DNA"/>
</dbReference>
<organism evidence="7 8">
    <name type="scientific">Ideonella paludis</name>
    <dbReference type="NCBI Taxonomy" id="1233411"/>
    <lineage>
        <taxon>Bacteria</taxon>
        <taxon>Pseudomonadati</taxon>
        <taxon>Pseudomonadota</taxon>
        <taxon>Betaproteobacteria</taxon>
        <taxon>Burkholderiales</taxon>
        <taxon>Sphaerotilaceae</taxon>
        <taxon>Ideonella</taxon>
    </lineage>
</organism>
<evidence type="ECO:0000256" key="3">
    <source>
        <dbReference type="ARBA" id="ARBA00022801"/>
    </source>
</evidence>
<comment type="caution">
    <text evidence="7">The sequence shown here is derived from an EMBL/GenBank/DDBJ whole genome shotgun (WGS) entry which is preliminary data.</text>
</comment>
<dbReference type="PANTHER" id="PTHR12302:SF3">
    <property type="entry name" value="SERINE_THREONINE-PROTEIN KINASE 31"/>
    <property type="match status" value="1"/>
</dbReference>
<sequence>MTCWLTLALSGALAAVTGGAWAAPYKPTAEAAVRVQVLRISDGDTLWVTPLDDKARRTKVRIQGIDAPELCQAGGPAAQAALQRWAQAAPLSMTVTGRDQHGRVLARLHSGTTDVGEALVREGQAWSYRFRDDPGPYAAQERQARQAKRGLHADVSALHPRDFRRRHGPCDDDGRAERR</sequence>
<feature type="signal peptide" evidence="5">
    <location>
        <begin position="1"/>
        <end position="22"/>
    </location>
</feature>
<dbReference type="InterPro" id="IPR035437">
    <property type="entry name" value="SNase_OB-fold_sf"/>
</dbReference>
<dbReference type="RefSeq" id="WP_210809373.1">
    <property type="nucleotide sequence ID" value="NZ_JAGQDG010000004.1"/>
</dbReference>
<accession>A0ABS5DY38</accession>
<gene>
    <name evidence="7" type="ORF">KAK11_12065</name>
</gene>
<evidence type="ECO:0000256" key="2">
    <source>
        <dbReference type="ARBA" id="ARBA00022759"/>
    </source>
</evidence>
<keyword evidence="1" id="KW-0540">Nuclease</keyword>
<dbReference type="SUPFAM" id="SSF50199">
    <property type="entry name" value="Staphylococcal nuclease"/>
    <property type="match status" value="1"/>
</dbReference>
<keyword evidence="2" id="KW-0255">Endonuclease</keyword>
<dbReference type="PROSITE" id="PS50830">
    <property type="entry name" value="TNASE_3"/>
    <property type="match status" value="1"/>
</dbReference>
<feature type="region of interest" description="Disordered" evidence="4">
    <location>
        <begin position="139"/>
        <end position="179"/>
    </location>
</feature>
<dbReference type="InterPro" id="IPR016071">
    <property type="entry name" value="Staphylococal_nuclease_OB-fold"/>
</dbReference>
<reference evidence="7 8" key="1">
    <citation type="submission" date="2021-04" db="EMBL/GenBank/DDBJ databases">
        <title>The genome sequence of type strain Ideonella paludis KCTC 32238.</title>
        <authorList>
            <person name="Liu Y."/>
        </authorList>
    </citation>
    <scope>NUCLEOTIDE SEQUENCE [LARGE SCALE GENOMIC DNA]</scope>
    <source>
        <strain evidence="7 8">KCTC 32238</strain>
    </source>
</reference>
<evidence type="ECO:0000313" key="7">
    <source>
        <dbReference type="EMBL" id="MBQ0936065.1"/>
    </source>
</evidence>
<name>A0ABS5DY38_9BURK</name>
<protein>
    <submittedName>
        <fullName evidence="7">Thermonuclease family protein</fullName>
    </submittedName>
</protein>
<evidence type="ECO:0000256" key="1">
    <source>
        <dbReference type="ARBA" id="ARBA00022722"/>
    </source>
</evidence>
<feature type="compositionally biased region" description="Basic and acidic residues" evidence="4">
    <location>
        <begin position="168"/>
        <end position="179"/>
    </location>
</feature>
<evidence type="ECO:0000313" key="8">
    <source>
        <dbReference type="Proteomes" id="UP000672097"/>
    </source>
</evidence>
<evidence type="ECO:0000256" key="4">
    <source>
        <dbReference type="SAM" id="MobiDB-lite"/>
    </source>
</evidence>
<evidence type="ECO:0000259" key="6">
    <source>
        <dbReference type="PROSITE" id="PS50830"/>
    </source>
</evidence>
<evidence type="ECO:0000256" key="5">
    <source>
        <dbReference type="SAM" id="SignalP"/>
    </source>
</evidence>
<keyword evidence="3" id="KW-0378">Hydrolase</keyword>
<feature type="chain" id="PRO_5045128626" evidence="5">
    <location>
        <begin position="23"/>
        <end position="179"/>
    </location>
</feature>
<dbReference type="Pfam" id="PF00565">
    <property type="entry name" value="SNase"/>
    <property type="match status" value="1"/>
</dbReference>
<keyword evidence="8" id="KW-1185">Reference proteome</keyword>
<feature type="domain" description="TNase-like" evidence="6">
    <location>
        <begin position="31"/>
        <end position="154"/>
    </location>
</feature>